<dbReference type="OrthoDB" id="8854461at2"/>
<gene>
    <name evidence="2" type="ORF">F3168_01650</name>
</gene>
<evidence type="ECO:0000313" key="3">
    <source>
        <dbReference type="Proteomes" id="UP000481327"/>
    </source>
</evidence>
<feature type="domain" description="DUF6285" evidence="1">
    <location>
        <begin position="24"/>
        <end position="111"/>
    </location>
</feature>
<sequence>MAEQIEAGVLVTAVADFLKSIEGELSGRSAFHAKVAANALAIVARELADAPQAAERAALAGFLGHDAGIDALRAELCGRLRAGQLTPETPGLLEALTTAVIAKVRVDNPRYSTLARLAG</sequence>
<dbReference type="EMBL" id="WIOL01000001">
    <property type="protein sequence ID" value="MQT15967.1"/>
    <property type="molecule type" value="Genomic_DNA"/>
</dbReference>
<reference evidence="2 3" key="1">
    <citation type="submission" date="2019-09" db="EMBL/GenBank/DDBJ databases">
        <title>Polymorphobacter sp. isolated from a lake in China.</title>
        <authorList>
            <person name="Liu Z."/>
        </authorList>
    </citation>
    <scope>NUCLEOTIDE SEQUENCE [LARGE SCALE GENOMIC DNA]</scope>
    <source>
        <strain evidence="2 3">D40P</strain>
    </source>
</reference>
<protein>
    <recommendedName>
        <fullName evidence="1">DUF6285 domain-containing protein</fullName>
    </recommendedName>
</protein>
<keyword evidence="3" id="KW-1185">Reference proteome</keyword>
<accession>A0A7C9LEJ2</accession>
<dbReference type="Proteomes" id="UP000481327">
    <property type="component" value="Unassembled WGS sequence"/>
</dbReference>
<dbReference type="RefSeq" id="WP_152576425.1">
    <property type="nucleotide sequence ID" value="NZ_JAATJI010000001.1"/>
</dbReference>
<dbReference type="InterPro" id="IPR046252">
    <property type="entry name" value="DUF6285"/>
</dbReference>
<organism evidence="2 3">
    <name type="scientific">Sandarakinorhabdus fusca</name>
    <dbReference type="NCBI Taxonomy" id="1439888"/>
    <lineage>
        <taxon>Bacteria</taxon>
        <taxon>Pseudomonadati</taxon>
        <taxon>Pseudomonadota</taxon>
        <taxon>Alphaproteobacteria</taxon>
        <taxon>Sphingomonadales</taxon>
        <taxon>Sphingosinicellaceae</taxon>
        <taxon>Sandarakinorhabdus</taxon>
    </lineage>
</organism>
<comment type="caution">
    <text evidence="2">The sequence shown here is derived from an EMBL/GenBank/DDBJ whole genome shotgun (WGS) entry which is preliminary data.</text>
</comment>
<evidence type="ECO:0000313" key="2">
    <source>
        <dbReference type="EMBL" id="MQT15967.1"/>
    </source>
</evidence>
<dbReference type="Pfam" id="PF19802">
    <property type="entry name" value="DUF6285"/>
    <property type="match status" value="1"/>
</dbReference>
<evidence type="ECO:0000259" key="1">
    <source>
        <dbReference type="Pfam" id="PF19802"/>
    </source>
</evidence>
<name>A0A7C9LEJ2_9SPHN</name>
<dbReference type="AlphaFoldDB" id="A0A7C9LEJ2"/>
<proteinExistence type="predicted"/>